<dbReference type="PROSITE" id="PS00584">
    <property type="entry name" value="PFKB_KINASES_2"/>
    <property type="match status" value="1"/>
</dbReference>
<accession>A0A644ZW38</accession>
<proteinExistence type="inferred from homology"/>
<dbReference type="Gene3D" id="3.40.1190.20">
    <property type="match status" value="1"/>
</dbReference>
<dbReference type="GO" id="GO:0047590">
    <property type="term" value="F:5-dehydro-2-deoxygluconokinase activity"/>
    <property type="evidence" value="ECO:0007669"/>
    <property type="project" value="UniProtKB-EC"/>
</dbReference>
<keyword evidence="3 5" id="KW-0418">Kinase</keyword>
<dbReference type="InterPro" id="IPR011611">
    <property type="entry name" value="PfkB_dom"/>
</dbReference>
<evidence type="ECO:0000259" key="4">
    <source>
        <dbReference type="Pfam" id="PF00294"/>
    </source>
</evidence>
<feature type="domain" description="Carbohydrate kinase PfkB" evidence="4">
    <location>
        <begin position="83"/>
        <end position="352"/>
    </location>
</feature>
<evidence type="ECO:0000256" key="1">
    <source>
        <dbReference type="ARBA" id="ARBA00010688"/>
    </source>
</evidence>
<dbReference type="EMBL" id="VSSQ01009489">
    <property type="protein sequence ID" value="MPM41784.1"/>
    <property type="molecule type" value="Genomic_DNA"/>
</dbReference>
<protein>
    <submittedName>
        <fullName evidence="5">5-dehydro-2-deoxygluconokinase</fullName>
        <ecNumber evidence="5">2.7.1.92</ecNumber>
    </submittedName>
</protein>
<dbReference type="Pfam" id="PF00294">
    <property type="entry name" value="PfkB"/>
    <property type="match status" value="1"/>
</dbReference>
<sequence>MLPSNPILPSPLHFRKVLVEFSPRSMVECDYMKQQEHRVYGIGNPLIDIIVSVEEQDITDLGIHKGTMALISKNRMEELLLLSKERQTSYSCGGSCPNTIIALASLGVDATLAGKVGDDENGVIYRTRLKELGVHDELVVTKEEMTGSTVILITPDSERSMNTFLGANRLYAEEDVVEQTVAQADFFHFTGYMWDTQSQQSAIMKALRIAKSNQTVVSFDLADPFAVGRYREPFIKLIAEYCDIVFANREEARILFDNYDPYECCRSMGKLCRTAIVKNGKKGSYISHEGKVISIPVKGPVIPVDTTGAGDVYAAGFLYGQYHHYSIEESGIIASILAGEIITQRGAQFSNERAVHLKQLLDSGAWRTL</sequence>
<dbReference type="InterPro" id="IPR002173">
    <property type="entry name" value="Carboh/pur_kinase_PfkB_CS"/>
</dbReference>
<gene>
    <name evidence="5" type="primary">iolC_13</name>
    <name evidence="5" type="ORF">SDC9_88443</name>
</gene>
<dbReference type="PANTHER" id="PTHR43320">
    <property type="entry name" value="SUGAR KINASE"/>
    <property type="match status" value="1"/>
</dbReference>
<evidence type="ECO:0000313" key="5">
    <source>
        <dbReference type="EMBL" id="MPM41784.1"/>
    </source>
</evidence>
<comment type="similarity">
    <text evidence="1">Belongs to the carbohydrate kinase PfkB family.</text>
</comment>
<comment type="caution">
    <text evidence="5">The sequence shown here is derived from an EMBL/GenBank/DDBJ whole genome shotgun (WGS) entry which is preliminary data.</text>
</comment>
<dbReference type="EC" id="2.7.1.92" evidence="5"/>
<dbReference type="SUPFAM" id="SSF53613">
    <property type="entry name" value="Ribokinase-like"/>
    <property type="match status" value="1"/>
</dbReference>
<dbReference type="CDD" id="cd01168">
    <property type="entry name" value="adenosine_kinase"/>
    <property type="match status" value="1"/>
</dbReference>
<name>A0A644ZW38_9ZZZZ</name>
<dbReference type="InterPro" id="IPR052700">
    <property type="entry name" value="Carb_kinase_PfkB-like"/>
</dbReference>
<evidence type="ECO:0000256" key="3">
    <source>
        <dbReference type="ARBA" id="ARBA00022777"/>
    </source>
</evidence>
<keyword evidence="2 5" id="KW-0808">Transferase</keyword>
<dbReference type="AlphaFoldDB" id="A0A644ZW38"/>
<organism evidence="5">
    <name type="scientific">bioreactor metagenome</name>
    <dbReference type="NCBI Taxonomy" id="1076179"/>
    <lineage>
        <taxon>unclassified sequences</taxon>
        <taxon>metagenomes</taxon>
        <taxon>ecological metagenomes</taxon>
    </lineage>
</organism>
<evidence type="ECO:0000256" key="2">
    <source>
        <dbReference type="ARBA" id="ARBA00022679"/>
    </source>
</evidence>
<dbReference type="InterPro" id="IPR029056">
    <property type="entry name" value="Ribokinase-like"/>
</dbReference>
<reference evidence="5" key="1">
    <citation type="submission" date="2019-08" db="EMBL/GenBank/DDBJ databases">
        <authorList>
            <person name="Kucharzyk K."/>
            <person name="Murdoch R.W."/>
            <person name="Higgins S."/>
            <person name="Loffler F."/>
        </authorList>
    </citation>
    <scope>NUCLEOTIDE SEQUENCE</scope>
</reference>
<dbReference type="PANTHER" id="PTHR43320:SF3">
    <property type="entry name" value="CARBOHYDRATE KINASE PFKB DOMAIN-CONTAINING PROTEIN"/>
    <property type="match status" value="1"/>
</dbReference>